<accession>A0A919YNR0</accession>
<comment type="similarity">
    <text evidence="1">Belongs to the short-chain dehydrogenases/reductases (SDR) family.</text>
</comment>
<proteinExistence type="inferred from homology"/>
<dbReference type="InterPro" id="IPR002347">
    <property type="entry name" value="SDR_fam"/>
</dbReference>
<comment type="caution">
    <text evidence="4">The sequence shown here is derived from an EMBL/GenBank/DDBJ whole genome shotgun (WGS) entry which is preliminary data.</text>
</comment>
<dbReference type="GO" id="GO:0008206">
    <property type="term" value="P:bile acid metabolic process"/>
    <property type="evidence" value="ECO:0007669"/>
    <property type="project" value="UniProtKB-ARBA"/>
</dbReference>
<feature type="domain" description="Ketoreductase" evidence="3">
    <location>
        <begin position="25"/>
        <end position="203"/>
    </location>
</feature>
<dbReference type="CDD" id="cd05362">
    <property type="entry name" value="THN_reductase-like_SDR_c"/>
    <property type="match status" value="1"/>
</dbReference>
<evidence type="ECO:0000256" key="2">
    <source>
        <dbReference type="ARBA" id="ARBA00023002"/>
    </source>
</evidence>
<dbReference type="FunFam" id="3.40.50.720:FF:000084">
    <property type="entry name" value="Short-chain dehydrogenase reductase"/>
    <property type="match status" value="1"/>
</dbReference>
<dbReference type="Proteomes" id="UP000683139">
    <property type="component" value="Unassembled WGS sequence"/>
</dbReference>
<dbReference type="NCBIfam" id="NF005559">
    <property type="entry name" value="PRK07231.1"/>
    <property type="match status" value="1"/>
</dbReference>
<sequence>MNYSIYQISERTERGRKIMTNLQGKVAIVTGASRGIGSSIAKQLAALGASVVVNYARSTEEADALVEDIVGNGGSAAAIAADISKLDDIQALFAQTIAAYGKVDILVNNAGYMNNQMIEQVTEEEFDKHFAINVKGTYFTCQQAMQHMENNGRIINISTSVAGHMFPAYSVYAGTKGAVEQFTRQLAKEFGAKGITINAIAPGPVRTELFLQGKSEQQVEAISNMNAFKRLGEPQDIAGVIAFLASEEASWVTGQTLRVNGGFI</sequence>
<dbReference type="InterPro" id="IPR036291">
    <property type="entry name" value="NAD(P)-bd_dom_sf"/>
</dbReference>
<dbReference type="PANTHER" id="PTHR48107:SF7">
    <property type="entry name" value="RE15974P"/>
    <property type="match status" value="1"/>
</dbReference>
<organism evidence="4 5">
    <name type="scientific">Paenibacillus montaniterrae</name>
    <dbReference type="NCBI Taxonomy" id="429341"/>
    <lineage>
        <taxon>Bacteria</taxon>
        <taxon>Bacillati</taxon>
        <taxon>Bacillota</taxon>
        <taxon>Bacilli</taxon>
        <taxon>Bacillales</taxon>
        <taxon>Paenibacillaceae</taxon>
        <taxon>Paenibacillus</taxon>
    </lineage>
</organism>
<dbReference type="Gene3D" id="3.40.50.720">
    <property type="entry name" value="NAD(P)-binding Rossmann-like Domain"/>
    <property type="match status" value="1"/>
</dbReference>
<dbReference type="PANTHER" id="PTHR48107">
    <property type="entry name" value="NADPH-DEPENDENT ALDEHYDE REDUCTASE-LIKE PROTEIN, CHLOROPLASTIC-RELATED"/>
    <property type="match status" value="1"/>
</dbReference>
<name>A0A919YNR0_9BACL</name>
<dbReference type="Pfam" id="PF13561">
    <property type="entry name" value="adh_short_C2"/>
    <property type="match status" value="1"/>
</dbReference>
<evidence type="ECO:0000313" key="5">
    <source>
        <dbReference type="Proteomes" id="UP000683139"/>
    </source>
</evidence>
<reference evidence="4" key="1">
    <citation type="submission" date="2021-03" db="EMBL/GenBank/DDBJ databases">
        <title>Antimicrobial resistance genes in bacteria isolated from Japanese honey, and their potential for conferring macrolide and lincosamide resistance in the American foulbrood pathogen Paenibacillus larvae.</title>
        <authorList>
            <person name="Okamoto M."/>
            <person name="Kumagai M."/>
            <person name="Kanamori H."/>
            <person name="Takamatsu D."/>
        </authorList>
    </citation>
    <scope>NUCLEOTIDE SEQUENCE</scope>
    <source>
        <strain evidence="4">J40TS1</strain>
    </source>
</reference>
<evidence type="ECO:0000256" key="1">
    <source>
        <dbReference type="ARBA" id="ARBA00006484"/>
    </source>
</evidence>
<dbReference type="PRINTS" id="PR00081">
    <property type="entry name" value="GDHRDH"/>
</dbReference>
<dbReference type="EMBL" id="BOSE01000003">
    <property type="protein sequence ID" value="GIP16600.1"/>
    <property type="molecule type" value="Genomic_DNA"/>
</dbReference>
<keyword evidence="5" id="KW-1185">Reference proteome</keyword>
<dbReference type="AlphaFoldDB" id="A0A919YNR0"/>
<dbReference type="PRINTS" id="PR00080">
    <property type="entry name" value="SDRFAMILY"/>
</dbReference>
<evidence type="ECO:0000313" key="4">
    <source>
        <dbReference type="EMBL" id="GIP16600.1"/>
    </source>
</evidence>
<protein>
    <submittedName>
        <fullName evidence="4">3-ketoacyl-ACP reductase</fullName>
    </submittedName>
</protein>
<evidence type="ECO:0000259" key="3">
    <source>
        <dbReference type="SMART" id="SM00822"/>
    </source>
</evidence>
<dbReference type="SUPFAM" id="SSF51735">
    <property type="entry name" value="NAD(P)-binding Rossmann-fold domains"/>
    <property type="match status" value="1"/>
</dbReference>
<keyword evidence="2" id="KW-0560">Oxidoreductase</keyword>
<gene>
    <name evidence="4" type="ORF">J40TS1_22420</name>
</gene>
<dbReference type="InterPro" id="IPR057326">
    <property type="entry name" value="KR_dom"/>
</dbReference>
<dbReference type="GO" id="GO:0016614">
    <property type="term" value="F:oxidoreductase activity, acting on CH-OH group of donors"/>
    <property type="evidence" value="ECO:0007669"/>
    <property type="project" value="UniProtKB-ARBA"/>
</dbReference>
<dbReference type="SMART" id="SM00822">
    <property type="entry name" value="PKS_KR"/>
    <property type="match status" value="1"/>
</dbReference>